<keyword evidence="1" id="KW-0560">Oxidoreductase</keyword>
<evidence type="ECO:0000313" key="4">
    <source>
        <dbReference type="Proteomes" id="UP000037210"/>
    </source>
</evidence>
<dbReference type="Proteomes" id="UP000037210">
    <property type="component" value="Unassembled WGS sequence"/>
</dbReference>
<dbReference type="Gene3D" id="3.40.50.11810">
    <property type="match status" value="1"/>
</dbReference>
<dbReference type="PANTHER" id="PTHR42947">
    <property type="entry name" value="COB--COM HETERODISULFIDE REDUCTASE SUBUNIT B 1"/>
    <property type="match status" value="1"/>
</dbReference>
<gene>
    <name evidence="3" type="ORF">AC482_07195</name>
</gene>
<accession>A0A0M0BLD1</accession>
<dbReference type="InterPro" id="IPR004017">
    <property type="entry name" value="Cys_rich_dom"/>
</dbReference>
<feature type="domain" description="Cysteine-rich" evidence="2">
    <location>
        <begin position="148"/>
        <end position="236"/>
    </location>
</feature>
<protein>
    <recommendedName>
        <fullName evidence="2">Cysteine-rich domain-containing protein</fullName>
    </recommendedName>
</protein>
<comment type="caution">
    <text evidence="3">The sequence shown here is derived from an EMBL/GenBank/DDBJ whole genome shotgun (WGS) entry which is preliminary data.</text>
</comment>
<evidence type="ECO:0000259" key="2">
    <source>
        <dbReference type="Pfam" id="PF02754"/>
    </source>
</evidence>
<evidence type="ECO:0000256" key="1">
    <source>
        <dbReference type="ARBA" id="ARBA00023002"/>
    </source>
</evidence>
<dbReference type="Pfam" id="PF02754">
    <property type="entry name" value="CCG"/>
    <property type="match status" value="2"/>
</dbReference>
<dbReference type="PANTHER" id="PTHR42947:SF1">
    <property type="entry name" value="COB--COM HETERODISULFIDE REDUCTASE SUBUNIT B 1"/>
    <property type="match status" value="1"/>
</dbReference>
<sequence length="293" mass="31877">MKYALFPGCTVQTEQYGLELSARAVLPRLGLELADLEGASCCGLPYFSAASPIGWKYLSARNLALAERLGLDILPLCNSCHLSFCEVRRDLDESDDLRSLINEVLKIEGLEYGAGPGVVHLLEALHDRVGVEEIAENVVRPLEDLKLAAHPGCHAFRPRGIERPDDAENPRKFDELIRALGAEPSDYPEKTDCCGAYASASEEGAALSIAGSKLKSMMDRGFDGLVTLCPQCFKTFDGRQHDIQRATGDSTINIPVFYYTQLLGLAMGIQTDSLGLFLNMSPVEQLLARVNGG</sequence>
<proteinExistence type="predicted"/>
<reference evidence="3 4" key="1">
    <citation type="submission" date="2015-06" db="EMBL/GenBank/DDBJ databases">
        <title>New insights into the roles of widespread benthic archaea in carbon and nitrogen cycling.</title>
        <authorList>
            <person name="Lazar C.S."/>
            <person name="Baker B.J."/>
            <person name="Seitz K.W."/>
            <person name="Hyde A.S."/>
            <person name="Dick G.J."/>
            <person name="Hinrichs K.-U."/>
            <person name="Teske A.P."/>
        </authorList>
    </citation>
    <scope>NUCLEOTIDE SEQUENCE [LARGE SCALE GENOMIC DNA]</scope>
    <source>
        <strain evidence="3">DG-45</strain>
    </source>
</reference>
<dbReference type="GO" id="GO:0016491">
    <property type="term" value="F:oxidoreductase activity"/>
    <property type="evidence" value="ECO:0007669"/>
    <property type="project" value="UniProtKB-KW"/>
</dbReference>
<dbReference type="Gene3D" id="1.20.1050.140">
    <property type="match status" value="1"/>
</dbReference>
<name>A0A0M0BLD1_9ARCH</name>
<organism evidence="3 4">
    <name type="scientific">miscellaneous Crenarchaeota group-15 archaeon DG-45</name>
    <dbReference type="NCBI Taxonomy" id="1685127"/>
    <lineage>
        <taxon>Archaea</taxon>
        <taxon>Candidatus Bathyarchaeota</taxon>
        <taxon>MCG-15</taxon>
    </lineage>
</organism>
<dbReference type="EMBL" id="LFWZ01000073">
    <property type="protein sequence ID" value="KON29209.1"/>
    <property type="molecule type" value="Genomic_DNA"/>
</dbReference>
<dbReference type="InterPro" id="IPR051278">
    <property type="entry name" value="HdrB/HdrD_reductase"/>
</dbReference>
<feature type="domain" description="Cysteine-rich" evidence="2">
    <location>
        <begin position="3"/>
        <end position="84"/>
    </location>
</feature>
<evidence type="ECO:0000313" key="3">
    <source>
        <dbReference type="EMBL" id="KON29209.1"/>
    </source>
</evidence>
<dbReference type="AlphaFoldDB" id="A0A0M0BLD1"/>